<feature type="region of interest" description="Disordered" evidence="1">
    <location>
        <begin position="146"/>
        <end position="244"/>
    </location>
</feature>
<evidence type="ECO:0000256" key="1">
    <source>
        <dbReference type="SAM" id="MobiDB-lite"/>
    </source>
</evidence>
<evidence type="ECO:0000313" key="3">
    <source>
        <dbReference type="EMBL" id="KFE70789.1"/>
    </source>
</evidence>
<comment type="caution">
    <text evidence="3">The sequence shown here is derived from an EMBL/GenBank/DDBJ whole genome shotgun (WGS) entry which is preliminary data.</text>
</comment>
<dbReference type="RefSeq" id="WP_083968129.1">
    <property type="nucleotide sequence ID" value="NZ_JMCB01000003.1"/>
</dbReference>
<dbReference type="EMBL" id="JMCB01000003">
    <property type="protein sequence ID" value="KFE70789.1"/>
    <property type="molecule type" value="Genomic_DNA"/>
</dbReference>
<proteinExistence type="predicted"/>
<evidence type="ECO:0000313" key="4">
    <source>
        <dbReference type="Proteomes" id="UP000028725"/>
    </source>
</evidence>
<feature type="compositionally biased region" description="Pro residues" evidence="1">
    <location>
        <begin position="147"/>
        <end position="214"/>
    </location>
</feature>
<dbReference type="AlphaFoldDB" id="A0A085WSX6"/>
<keyword evidence="4" id="KW-1185">Reference proteome</keyword>
<feature type="signal peptide" evidence="2">
    <location>
        <begin position="1"/>
        <end position="21"/>
    </location>
</feature>
<dbReference type="OrthoDB" id="5380917at2"/>
<name>A0A085WSX6_9BACT</name>
<reference evidence="3 4" key="1">
    <citation type="submission" date="2014-04" db="EMBL/GenBank/DDBJ databases">
        <title>Genome assembly of Hyalangium minutum DSM 14724.</title>
        <authorList>
            <person name="Sharma G."/>
            <person name="Subramanian S."/>
        </authorList>
    </citation>
    <scope>NUCLEOTIDE SEQUENCE [LARGE SCALE GENOMIC DNA]</scope>
    <source>
        <strain evidence="3 4">DSM 14724</strain>
    </source>
</reference>
<feature type="chain" id="PRO_5001799953" evidence="2">
    <location>
        <begin position="22"/>
        <end position="538"/>
    </location>
</feature>
<evidence type="ECO:0000256" key="2">
    <source>
        <dbReference type="SAM" id="SignalP"/>
    </source>
</evidence>
<sequence length="538" mass="57193">MSRWGALLALALVLASQVAEAQKAAKPRVVVLDFEGDRRGAVRTQLENALKKNKQIQLVTLKQYTGAAAKSGLKGAAARSTEGVAQVAPGLQLDAVVTGNVGKTLTLQILGVNGQEQFTKSVKLQKGKLPASEVRRLAASIVATAAKPPPPVAPPAEPPPAQPATPEPPPAATPPAATPPPATAATPPPEAAKPPPVATKPPAETAPPAQPPPAASAEASTAPKPPAEPLEIPKSLDDESHTSTNAFDEYATRQELEAKDRHRHPPMIQVFLGGNTTWRQYCARPGVSSCGEFDKKPVEEQSGDTIDFKSGVPYLGLVGQVEVLPLARSEKPWRGLGLLAGYQRGYSETRVKVTTDTGETPTRSVVATDSVITAMLMYRYYINMGTESRPRLAYAGFRGGMLSREFEVDRDARAPLTGSHRLHPAVGLDFSVPLRHWLKVEGGGQFFLSPKAGTSLTADEGELELEVRDLGAEVSSFGWYGELGVAGELWGPLGYSVRARYTTVKDTFTGDGARFGWESGGVATEQHIDVRWGLTASF</sequence>
<gene>
    <name evidence="3" type="ORF">DB31_5831</name>
</gene>
<dbReference type="Proteomes" id="UP000028725">
    <property type="component" value="Unassembled WGS sequence"/>
</dbReference>
<keyword evidence="2" id="KW-0732">Signal</keyword>
<organism evidence="3 4">
    <name type="scientific">Hyalangium minutum</name>
    <dbReference type="NCBI Taxonomy" id="394096"/>
    <lineage>
        <taxon>Bacteria</taxon>
        <taxon>Pseudomonadati</taxon>
        <taxon>Myxococcota</taxon>
        <taxon>Myxococcia</taxon>
        <taxon>Myxococcales</taxon>
        <taxon>Cystobacterineae</taxon>
        <taxon>Archangiaceae</taxon>
        <taxon>Hyalangium</taxon>
    </lineage>
</organism>
<dbReference type="STRING" id="394096.DB31_5831"/>
<protein>
    <submittedName>
        <fullName evidence="3">Uncharacterized protein</fullName>
    </submittedName>
</protein>
<accession>A0A085WSX6</accession>